<gene>
    <name evidence="3" type="ORF">CBM2634_A230089</name>
</gene>
<evidence type="ECO:0000313" key="3">
    <source>
        <dbReference type="EMBL" id="SPR98019.1"/>
    </source>
</evidence>
<dbReference type="CDD" id="cd13578">
    <property type="entry name" value="PBP2_Bug27"/>
    <property type="match status" value="1"/>
</dbReference>
<organism evidence="3 4">
    <name type="scientific">Cupriavidus taiwanensis</name>
    <dbReference type="NCBI Taxonomy" id="164546"/>
    <lineage>
        <taxon>Bacteria</taxon>
        <taxon>Pseudomonadati</taxon>
        <taxon>Pseudomonadota</taxon>
        <taxon>Betaproteobacteria</taxon>
        <taxon>Burkholderiales</taxon>
        <taxon>Burkholderiaceae</taxon>
        <taxon>Cupriavidus</taxon>
    </lineage>
</organism>
<dbReference type="Proteomes" id="UP000256805">
    <property type="component" value="Unassembled WGS sequence"/>
</dbReference>
<keyword evidence="2" id="KW-0732">Signal</keyword>
<name>A0A375IZU1_9BURK</name>
<protein>
    <recommendedName>
        <fullName evidence="5">Extra-cytoplasmic solute receptor</fullName>
    </recommendedName>
</protein>
<evidence type="ECO:0000256" key="1">
    <source>
        <dbReference type="ARBA" id="ARBA00006987"/>
    </source>
</evidence>
<proteinExistence type="inferred from homology"/>
<dbReference type="Gene3D" id="3.40.190.150">
    <property type="entry name" value="Bordetella uptake gene, domain 1"/>
    <property type="match status" value="1"/>
</dbReference>
<dbReference type="Pfam" id="PF03401">
    <property type="entry name" value="TctC"/>
    <property type="match status" value="1"/>
</dbReference>
<dbReference type="RefSeq" id="WP_116383413.1">
    <property type="nucleotide sequence ID" value="NZ_LS483233.1"/>
</dbReference>
<dbReference type="InterPro" id="IPR005064">
    <property type="entry name" value="BUG"/>
</dbReference>
<dbReference type="InterPro" id="IPR042100">
    <property type="entry name" value="Bug_dom1"/>
</dbReference>
<accession>A0A375IZU1</accession>
<dbReference type="PANTHER" id="PTHR42928:SF5">
    <property type="entry name" value="BLR1237 PROTEIN"/>
    <property type="match status" value="1"/>
</dbReference>
<dbReference type="AlphaFoldDB" id="A0A375IZU1"/>
<dbReference type="EMBL" id="OVTA01000016">
    <property type="protein sequence ID" value="SPR98019.1"/>
    <property type="molecule type" value="Genomic_DNA"/>
</dbReference>
<evidence type="ECO:0000256" key="2">
    <source>
        <dbReference type="SAM" id="SignalP"/>
    </source>
</evidence>
<dbReference type="SUPFAM" id="SSF53850">
    <property type="entry name" value="Periplasmic binding protein-like II"/>
    <property type="match status" value="1"/>
</dbReference>
<evidence type="ECO:0008006" key="5">
    <source>
        <dbReference type="Google" id="ProtNLM"/>
    </source>
</evidence>
<comment type="similarity">
    <text evidence="1">Belongs to the UPF0065 (bug) family.</text>
</comment>
<evidence type="ECO:0000313" key="4">
    <source>
        <dbReference type="Proteomes" id="UP000256805"/>
    </source>
</evidence>
<reference evidence="3 4" key="1">
    <citation type="submission" date="2018-01" db="EMBL/GenBank/DDBJ databases">
        <authorList>
            <person name="Gaut B.S."/>
            <person name="Morton B.R."/>
            <person name="Clegg M.T."/>
            <person name="Duvall M.R."/>
        </authorList>
    </citation>
    <scope>NUCLEOTIDE SEQUENCE [LARGE SCALE GENOMIC DNA]</scope>
    <source>
        <strain evidence="3">Cupriavidus taiwanensis cmp 52</strain>
    </source>
</reference>
<feature type="signal peptide" evidence="2">
    <location>
        <begin position="1"/>
        <end position="36"/>
    </location>
</feature>
<dbReference type="PANTHER" id="PTHR42928">
    <property type="entry name" value="TRICARBOXYLATE-BINDING PROTEIN"/>
    <property type="match status" value="1"/>
</dbReference>
<dbReference type="PIRSF" id="PIRSF017082">
    <property type="entry name" value="YflP"/>
    <property type="match status" value="1"/>
</dbReference>
<dbReference type="Gene3D" id="3.40.190.10">
    <property type="entry name" value="Periplasmic binding protein-like II"/>
    <property type="match status" value="1"/>
</dbReference>
<sequence length="336" mass="35535">MNRRQFSLAACARAAGLVLGVAGIGAGAMLAAPAHADTWPSKPVTVIVPFPAGGGTDAFARPLTAQLSKQLGKQFVIDNRGGAGGTVGASLASKAAPDGYTVFIGGAHHAIAPSFYKKLDYDIEKDFIPVTVIAQPPQVVVVNPNRVKANTLQELIAFARANPGKLNYGSAGNGSSHHLAGELFKIQTKTFITHIPYKGAGPALSDLIAGQVDLMFDGLGSSAQHIRAGRIKALAVASNKRSPAFPNVPTAAEAGVPNYEVSTWYAMWVPKGTPKDIVDRLYAETEKALNSPELKQVWLNNGSETPAFTPEQFGQFQHAEIRRWAQVVQQSGAKMD</sequence>
<feature type="chain" id="PRO_5016606882" description="Extra-cytoplasmic solute receptor" evidence="2">
    <location>
        <begin position="37"/>
        <end position="336"/>
    </location>
</feature>